<sequence>MARLLDLLEQLRNGTKTSMYWIAEPAYVHQGEYEYLLRLIDALAGKGADAVKFHIMLNPDEYMVPEHPLYKELQKWLFTREQWRELFARCRKHGMEIVGLADELPSLEFLIEENAEAIAIHATSINDTYMLKGLAQAKQPLFVGVGGISFTEIEYMLKLLGEKRNLMMMYGIQEYPTPLEHVHLQKLPLYEAKFQCPVGYADHTASREKLGRYLAFATAYGLGARLFEQHVTLDLSVKREDDEAALEPDAFAELRWQLELVSRMTGSAVMNIGTEERAYFSAVRKCLVAGQDLPQGTLLAEQHVKYKRTEAQGDMDQRDIVHLLGKTLQQPVHKGDAFCWRHLGENGRP</sequence>
<dbReference type="eggNOG" id="COG2089">
    <property type="taxonomic scope" value="Bacteria"/>
</dbReference>
<dbReference type="SUPFAM" id="SSF51569">
    <property type="entry name" value="Aldolase"/>
    <property type="match status" value="1"/>
</dbReference>
<dbReference type="InterPro" id="IPR006190">
    <property type="entry name" value="SAF_AFP_Neu5Ac"/>
</dbReference>
<dbReference type="InterPro" id="IPR051690">
    <property type="entry name" value="PseI-like"/>
</dbReference>
<accession>A0A081P6H6</accession>
<dbReference type="Pfam" id="PF03102">
    <property type="entry name" value="NeuB"/>
    <property type="match status" value="1"/>
</dbReference>
<dbReference type="PANTHER" id="PTHR42966">
    <property type="entry name" value="N-ACETYLNEURAMINATE SYNTHASE"/>
    <property type="match status" value="1"/>
</dbReference>
<dbReference type="GO" id="GO:0016051">
    <property type="term" value="P:carbohydrate biosynthetic process"/>
    <property type="evidence" value="ECO:0007669"/>
    <property type="project" value="InterPro"/>
</dbReference>
<organism evidence="2 3">
    <name type="scientific">Paenibacillus tyrfis</name>
    <dbReference type="NCBI Taxonomy" id="1501230"/>
    <lineage>
        <taxon>Bacteria</taxon>
        <taxon>Bacillati</taxon>
        <taxon>Bacillota</taxon>
        <taxon>Bacilli</taxon>
        <taxon>Bacillales</taxon>
        <taxon>Paenibacillaceae</taxon>
        <taxon>Paenibacillus</taxon>
    </lineage>
</organism>
<dbReference type="Proteomes" id="UP000028123">
    <property type="component" value="Unassembled WGS sequence"/>
</dbReference>
<reference evidence="2 3" key="1">
    <citation type="submission" date="2014-06" db="EMBL/GenBank/DDBJ databases">
        <title>Draft genome sequence of Paenibacillus sp. MSt1.</title>
        <authorList>
            <person name="Aw Y.K."/>
            <person name="Ong K.S."/>
            <person name="Gan H.M."/>
            <person name="Lee S.M."/>
        </authorList>
    </citation>
    <scope>NUCLEOTIDE SEQUENCE [LARGE SCALE GENOMIC DNA]</scope>
    <source>
        <strain evidence="2 3">MSt1</strain>
    </source>
</reference>
<gene>
    <name evidence="2" type="ORF">ET33_30975</name>
</gene>
<dbReference type="Gene3D" id="3.20.20.70">
    <property type="entry name" value="Aldolase class I"/>
    <property type="match status" value="1"/>
</dbReference>
<dbReference type="Gene3D" id="3.90.1210.10">
    <property type="entry name" value="Antifreeze-like/N-acetylneuraminic acid synthase C-terminal domain"/>
    <property type="match status" value="1"/>
</dbReference>
<dbReference type="PROSITE" id="PS50844">
    <property type="entry name" value="AFP_LIKE"/>
    <property type="match status" value="1"/>
</dbReference>
<keyword evidence="3" id="KW-1185">Reference proteome</keyword>
<dbReference type="InterPro" id="IPR013132">
    <property type="entry name" value="PseI/NeuA/B-like_N"/>
</dbReference>
<protein>
    <recommendedName>
        <fullName evidence="1">AFP-like domain-containing protein</fullName>
    </recommendedName>
</protein>
<dbReference type="PANTHER" id="PTHR42966:SF1">
    <property type="entry name" value="SIALIC ACID SYNTHASE"/>
    <property type="match status" value="1"/>
</dbReference>
<dbReference type="SUPFAM" id="SSF51269">
    <property type="entry name" value="AFP III-like domain"/>
    <property type="match status" value="1"/>
</dbReference>
<dbReference type="InterPro" id="IPR013974">
    <property type="entry name" value="SAF"/>
</dbReference>
<proteinExistence type="predicted"/>
<dbReference type="RefSeq" id="WP_036678610.1">
    <property type="nucleotide sequence ID" value="NZ_JNVM01000006.1"/>
</dbReference>
<dbReference type="AlphaFoldDB" id="A0A081P6H6"/>
<evidence type="ECO:0000313" key="2">
    <source>
        <dbReference type="EMBL" id="KEQ26299.1"/>
    </source>
</evidence>
<evidence type="ECO:0000313" key="3">
    <source>
        <dbReference type="Proteomes" id="UP000028123"/>
    </source>
</evidence>
<evidence type="ECO:0000259" key="1">
    <source>
        <dbReference type="PROSITE" id="PS50844"/>
    </source>
</evidence>
<feature type="domain" description="AFP-like" evidence="1">
    <location>
        <begin position="286"/>
        <end position="346"/>
    </location>
</feature>
<dbReference type="EMBL" id="JNVM01000006">
    <property type="protein sequence ID" value="KEQ26299.1"/>
    <property type="molecule type" value="Genomic_DNA"/>
</dbReference>
<dbReference type="InterPro" id="IPR036732">
    <property type="entry name" value="AFP_Neu5c_C_sf"/>
</dbReference>
<dbReference type="InterPro" id="IPR013785">
    <property type="entry name" value="Aldolase_TIM"/>
</dbReference>
<name>A0A081P6H6_9BACL</name>
<dbReference type="InterPro" id="IPR057736">
    <property type="entry name" value="SAF_PseI/NeuA/NeuB"/>
</dbReference>
<dbReference type="OrthoDB" id="9814210at2"/>
<dbReference type="CDD" id="cd11615">
    <property type="entry name" value="SAF_NeuB_like"/>
    <property type="match status" value="1"/>
</dbReference>
<dbReference type="GO" id="GO:0047444">
    <property type="term" value="F:N-acylneuraminate-9-phosphate synthase activity"/>
    <property type="evidence" value="ECO:0007669"/>
    <property type="project" value="TreeGrafter"/>
</dbReference>
<comment type="caution">
    <text evidence="2">The sequence shown here is derived from an EMBL/GenBank/DDBJ whole genome shotgun (WGS) entry which is preliminary data.</text>
</comment>
<dbReference type="SMART" id="SM00858">
    <property type="entry name" value="SAF"/>
    <property type="match status" value="1"/>
</dbReference>